<dbReference type="SMART" id="SM00719">
    <property type="entry name" value="Plus3"/>
    <property type="match status" value="1"/>
</dbReference>
<dbReference type="GeneID" id="90035243"/>
<evidence type="ECO:0000313" key="7">
    <source>
        <dbReference type="EMBL" id="KAK7205364.1"/>
    </source>
</evidence>
<keyword evidence="4" id="KW-0539">Nucleus</keyword>
<evidence type="ECO:0000256" key="4">
    <source>
        <dbReference type="ARBA" id="ARBA00023242"/>
    </source>
</evidence>
<dbReference type="PANTHER" id="PTHR13115">
    <property type="entry name" value="RNA POLYMERASE-ASSOCIATED PROTEIN RTF1 HOMOLOG"/>
    <property type="match status" value="1"/>
</dbReference>
<feature type="compositionally biased region" description="Basic and acidic residues" evidence="5">
    <location>
        <begin position="153"/>
        <end position="169"/>
    </location>
</feature>
<feature type="region of interest" description="Disordered" evidence="5">
    <location>
        <begin position="142"/>
        <end position="250"/>
    </location>
</feature>
<evidence type="ECO:0000256" key="5">
    <source>
        <dbReference type="SAM" id="MobiDB-lite"/>
    </source>
</evidence>
<evidence type="ECO:0000259" key="6">
    <source>
        <dbReference type="PROSITE" id="PS51360"/>
    </source>
</evidence>
<reference evidence="7 8" key="1">
    <citation type="submission" date="2024-03" db="EMBL/GenBank/DDBJ databases">
        <title>Genome-scale model development and genomic sequencing of the oleaginous clade Lipomyces.</title>
        <authorList>
            <consortium name="Lawrence Berkeley National Laboratory"/>
            <person name="Czajka J.J."/>
            <person name="Han Y."/>
            <person name="Kim J."/>
            <person name="Mondo S.J."/>
            <person name="Hofstad B.A."/>
            <person name="Robles A."/>
            <person name="Haridas S."/>
            <person name="Riley R."/>
            <person name="LaButti K."/>
            <person name="Pangilinan J."/>
            <person name="Andreopoulos W."/>
            <person name="Lipzen A."/>
            <person name="Yan J."/>
            <person name="Wang M."/>
            <person name="Ng V."/>
            <person name="Grigoriev I.V."/>
            <person name="Spatafora J.W."/>
            <person name="Magnuson J.K."/>
            <person name="Baker S.E."/>
            <person name="Pomraning K.R."/>
        </authorList>
    </citation>
    <scope>NUCLEOTIDE SEQUENCE [LARGE SCALE GENOMIC DNA]</scope>
    <source>
        <strain evidence="7 8">Phaff 52-87</strain>
    </source>
</reference>
<comment type="caution">
    <text evidence="7">The sequence shown here is derived from an EMBL/GenBank/DDBJ whole genome shotgun (WGS) entry which is preliminary data.</text>
</comment>
<evidence type="ECO:0000256" key="1">
    <source>
        <dbReference type="ARBA" id="ARBA00004123"/>
    </source>
</evidence>
<feature type="compositionally biased region" description="Acidic residues" evidence="5">
    <location>
        <begin position="208"/>
        <end position="223"/>
    </location>
</feature>
<feature type="compositionally biased region" description="Polar residues" evidence="5">
    <location>
        <begin position="491"/>
        <end position="500"/>
    </location>
</feature>
<sequence>MSDLDEDLLALAGAGGEDDSGPSSSTSRKRAPPSKRRAAPAKKKRRAIDSDEDDLGSPAGDFEEDEEDESDGPDMSRSNRRKNDEDDDEDDDDDLGEEFVNPYPLQGKYKDENDMHRLEAMTEIEREQILFDRSQEMQEYNERKYLAQRLKQSKKDKSAPTRSSTRDTPKGSSSKRSQLSELKKKREEKSDRVRQRSGDKSYSKLRYDEDEDEEDEEEEEDDEWRSGDDERAEDDLVWADSGKKKSEAPRELTVEDLNRIRIGRTLFAKYCHYPEFDRTAAECFVRVNISNSQVSAYRVCQIKSVVESKSYQFLNRTVNTSLLVTHASAEKLFEMSVCSDKPFSEDEFQTWKKAMKRDGLALPSKRLLDHKFDQLHAMRERVLTAEEVNAMIDLRQKLTANKPTNAVLQKTLLSQNRAVALAKGDLEEVASIDAKIAAIDSQQESKLSSTLDDSQLQKLSKVNERNRRANQDEIRRAEIRKHEERRRALASKSSAVTSDPFSRLKTNPRMYLDSTVSDTGNVEEQGKADIAAAEAEEEENAKEAKSKQRLAEKLAKQPLSAIDDLLAKTEFGVDIEFDL</sequence>
<gene>
    <name evidence="7" type="ORF">BZA70DRAFT_154180</name>
</gene>
<feature type="compositionally biased region" description="Acidic residues" evidence="5">
    <location>
        <begin position="85"/>
        <end position="97"/>
    </location>
</feature>
<name>A0ABR1F693_9ASCO</name>
<dbReference type="SUPFAM" id="SSF159042">
    <property type="entry name" value="Plus3-like"/>
    <property type="match status" value="1"/>
</dbReference>
<protein>
    <recommendedName>
        <fullName evidence="6">Plus3 domain-containing protein</fullName>
    </recommendedName>
</protein>
<feature type="compositionally biased region" description="Basic and acidic residues" evidence="5">
    <location>
        <begin position="241"/>
        <end position="250"/>
    </location>
</feature>
<dbReference type="Proteomes" id="UP001498771">
    <property type="component" value="Unassembled WGS sequence"/>
</dbReference>
<dbReference type="Gene3D" id="3.90.70.200">
    <property type="entry name" value="Plus-3 domain"/>
    <property type="match status" value="1"/>
</dbReference>
<keyword evidence="3" id="KW-0804">Transcription</keyword>
<keyword evidence="2" id="KW-0805">Transcription regulation</keyword>
<accession>A0ABR1F693</accession>
<feature type="region of interest" description="Disordered" evidence="5">
    <location>
        <begin position="1"/>
        <end position="114"/>
    </location>
</feature>
<feature type="region of interest" description="Disordered" evidence="5">
    <location>
        <begin position="443"/>
        <end position="473"/>
    </location>
</feature>
<feature type="domain" description="Plus3" evidence="6">
    <location>
        <begin position="251"/>
        <end position="380"/>
    </location>
</feature>
<evidence type="ECO:0000256" key="2">
    <source>
        <dbReference type="ARBA" id="ARBA00023015"/>
    </source>
</evidence>
<dbReference type="PANTHER" id="PTHR13115:SF8">
    <property type="entry name" value="RNA POLYMERASE-ASSOCIATED PROTEIN RTF1 HOMOLOG"/>
    <property type="match status" value="1"/>
</dbReference>
<dbReference type="EMBL" id="JBBJBU010000005">
    <property type="protein sequence ID" value="KAK7205364.1"/>
    <property type="molecule type" value="Genomic_DNA"/>
</dbReference>
<feature type="compositionally biased region" description="Basic and acidic residues" evidence="5">
    <location>
        <begin position="461"/>
        <end position="473"/>
    </location>
</feature>
<evidence type="ECO:0000256" key="3">
    <source>
        <dbReference type="ARBA" id="ARBA00023163"/>
    </source>
</evidence>
<dbReference type="InterPro" id="IPR036128">
    <property type="entry name" value="Plus3-like_sf"/>
</dbReference>
<feature type="compositionally biased region" description="Basic residues" evidence="5">
    <location>
        <begin position="27"/>
        <end position="46"/>
    </location>
</feature>
<feature type="compositionally biased region" description="Basic and acidic residues" evidence="5">
    <location>
        <begin position="181"/>
        <end position="207"/>
    </location>
</feature>
<evidence type="ECO:0000313" key="8">
    <source>
        <dbReference type="Proteomes" id="UP001498771"/>
    </source>
</evidence>
<feature type="region of interest" description="Disordered" evidence="5">
    <location>
        <begin position="485"/>
        <end position="507"/>
    </location>
</feature>
<keyword evidence="8" id="KW-1185">Reference proteome</keyword>
<dbReference type="PROSITE" id="PS51360">
    <property type="entry name" value="PLUS3"/>
    <property type="match status" value="1"/>
</dbReference>
<dbReference type="Pfam" id="PF03126">
    <property type="entry name" value="Plus-3"/>
    <property type="match status" value="1"/>
</dbReference>
<dbReference type="InterPro" id="IPR004343">
    <property type="entry name" value="Plus-3_dom"/>
</dbReference>
<dbReference type="RefSeq" id="XP_064768397.1">
    <property type="nucleotide sequence ID" value="XM_064909731.1"/>
</dbReference>
<organism evidence="7 8">
    <name type="scientific">Myxozyma melibiosi</name>
    <dbReference type="NCBI Taxonomy" id="54550"/>
    <lineage>
        <taxon>Eukaryota</taxon>
        <taxon>Fungi</taxon>
        <taxon>Dikarya</taxon>
        <taxon>Ascomycota</taxon>
        <taxon>Saccharomycotina</taxon>
        <taxon>Lipomycetes</taxon>
        <taxon>Lipomycetales</taxon>
        <taxon>Lipomycetaceae</taxon>
        <taxon>Myxozyma</taxon>
    </lineage>
</organism>
<comment type="subcellular location">
    <subcellularLocation>
        <location evidence="1">Nucleus</location>
    </subcellularLocation>
</comment>
<proteinExistence type="predicted"/>
<feature type="compositionally biased region" description="Polar residues" evidence="5">
    <location>
        <begin position="443"/>
        <end position="460"/>
    </location>
</feature>
<feature type="compositionally biased region" description="Acidic residues" evidence="5">
    <location>
        <begin position="50"/>
        <end position="72"/>
    </location>
</feature>